<comment type="caution">
    <text evidence="1">The sequence shown here is derived from an EMBL/GenBank/DDBJ whole genome shotgun (WGS) entry which is preliminary data.</text>
</comment>
<dbReference type="AlphaFoldDB" id="A0AAD4LKQ3"/>
<evidence type="ECO:0000313" key="2">
    <source>
        <dbReference type="Proteomes" id="UP001201163"/>
    </source>
</evidence>
<protein>
    <submittedName>
        <fullName evidence="1">Uncharacterized protein</fullName>
    </submittedName>
</protein>
<gene>
    <name evidence="1" type="ORF">EDB92DRAFT_286137</name>
</gene>
<dbReference type="Proteomes" id="UP001201163">
    <property type="component" value="Unassembled WGS sequence"/>
</dbReference>
<dbReference type="EMBL" id="JAKELL010000014">
    <property type="protein sequence ID" value="KAH8994510.1"/>
    <property type="molecule type" value="Genomic_DNA"/>
</dbReference>
<reference evidence="1" key="1">
    <citation type="submission" date="2022-01" db="EMBL/GenBank/DDBJ databases">
        <title>Comparative genomics reveals a dynamic genome evolution in the ectomycorrhizal milk-cap (Lactarius) mushrooms.</title>
        <authorList>
            <consortium name="DOE Joint Genome Institute"/>
            <person name="Lebreton A."/>
            <person name="Tang N."/>
            <person name="Kuo A."/>
            <person name="LaButti K."/>
            <person name="Drula E."/>
            <person name="Barry K."/>
            <person name="Clum A."/>
            <person name="Lipzen A."/>
            <person name="Mousain D."/>
            <person name="Ng V."/>
            <person name="Wang R."/>
            <person name="Wang X."/>
            <person name="Dai Y."/>
            <person name="Henrissat B."/>
            <person name="Grigoriev I.V."/>
            <person name="Guerin-Laguette A."/>
            <person name="Yu F."/>
            <person name="Martin F.M."/>
        </authorList>
    </citation>
    <scope>NUCLEOTIDE SEQUENCE</scope>
    <source>
        <strain evidence="1">QP</strain>
    </source>
</reference>
<name>A0AAD4LKQ3_9AGAM</name>
<keyword evidence="2" id="KW-1185">Reference proteome</keyword>
<accession>A0AAD4LKQ3</accession>
<organism evidence="1 2">
    <name type="scientific">Lactarius akahatsu</name>
    <dbReference type="NCBI Taxonomy" id="416441"/>
    <lineage>
        <taxon>Eukaryota</taxon>
        <taxon>Fungi</taxon>
        <taxon>Dikarya</taxon>
        <taxon>Basidiomycota</taxon>
        <taxon>Agaricomycotina</taxon>
        <taxon>Agaricomycetes</taxon>
        <taxon>Russulales</taxon>
        <taxon>Russulaceae</taxon>
        <taxon>Lactarius</taxon>
    </lineage>
</organism>
<proteinExistence type="predicted"/>
<sequence>MVYKLSYQTHGCPSEGALYSRFYGQFGIVDIIGYHVCTAKESFGSKTHHFLNAQFRKLVDDSPVRSPETEQLRCTAMALEGLPLLGTSDKAAGIPTPVGLMETILRSMRVSTPLYSISHCSPSTICFLVVSFTGTLAAEISYTHESQSSGPLSSPRRSACPT</sequence>
<evidence type="ECO:0000313" key="1">
    <source>
        <dbReference type="EMBL" id="KAH8994510.1"/>
    </source>
</evidence>